<keyword evidence="2" id="KW-1185">Reference proteome</keyword>
<evidence type="ECO:0000313" key="2">
    <source>
        <dbReference type="Proteomes" id="UP000510888"/>
    </source>
</evidence>
<reference evidence="1 2" key="1">
    <citation type="journal article" date="2020" name="Genes (Basel)">
        <title>Genomic Comparison of Insect Gut Symbionts from Divergent Burkholderia Subclades.</title>
        <authorList>
            <person name="Takeshita K."/>
            <person name="Kikuchi Y."/>
        </authorList>
    </citation>
    <scope>NUCLEOTIDE SEQUENCE [LARGE SCALE GENOMIC DNA]</scope>
    <source>
        <strain evidence="1 2">PGU16</strain>
        <plasmid evidence="1 2">PPGU16_p2</plasmid>
    </source>
</reference>
<organism evidence="1 2">
    <name type="scientific">Paraburkholderia largidicola</name>
    <dbReference type="NCBI Taxonomy" id="3014751"/>
    <lineage>
        <taxon>Bacteria</taxon>
        <taxon>Pseudomonadati</taxon>
        <taxon>Pseudomonadota</taxon>
        <taxon>Betaproteobacteria</taxon>
        <taxon>Burkholderiales</taxon>
        <taxon>Burkholderiaceae</taxon>
        <taxon>Paraburkholderia</taxon>
    </lineage>
</organism>
<name>A0A7I8C1I9_9BURK</name>
<gene>
    <name evidence="1" type="ORF">PPGU16_79410</name>
</gene>
<proteinExistence type="predicted"/>
<dbReference type="KEGG" id="plad:PPGU16_79410"/>
<accession>A0A7I8C1I9</accession>
<geneLocation type="plasmid" evidence="1 2">
    <name>PPGU16_p2</name>
</geneLocation>
<keyword evidence="1" id="KW-0614">Plasmid</keyword>
<protein>
    <submittedName>
        <fullName evidence="1">Uncharacterized protein</fullName>
    </submittedName>
</protein>
<dbReference type="EMBL" id="AP023177">
    <property type="protein sequence ID" value="BCF94874.1"/>
    <property type="molecule type" value="Genomic_DNA"/>
</dbReference>
<sequence length="115" mass="12983">MAWECSSPAGEKPALAFLASKKPTVEHYENQGWCVLPLYAAPVDDKFMNVELSTETVDKPVHKLPEDRVSRVAIVVKDVVETLMLWNGQACAGLDVNGLADLRRRTRIYRSQRQR</sequence>
<evidence type="ECO:0000313" key="1">
    <source>
        <dbReference type="EMBL" id="BCF94874.1"/>
    </source>
</evidence>
<dbReference type="AlphaFoldDB" id="A0A7I8C1I9"/>
<dbReference type="Proteomes" id="UP000510888">
    <property type="component" value="Plasmid PPGU16_p2"/>
</dbReference>